<dbReference type="Pfam" id="PF07876">
    <property type="entry name" value="Dabb"/>
    <property type="match status" value="1"/>
</dbReference>
<keyword evidence="4" id="KW-1185">Reference proteome</keyword>
<dbReference type="Proteomes" id="UP000198752">
    <property type="component" value="Unassembled WGS sequence"/>
</dbReference>
<accession>A0A1I2WA45</accession>
<comment type="subunit">
    <text evidence="1">Homodimer.</text>
</comment>
<evidence type="ECO:0000313" key="3">
    <source>
        <dbReference type="EMBL" id="SFG97519.1"/>
    </source>
</evidence>
<dbReference type="Gene3D" id="3.30.70.100">
    <property type="match status" value="1"/>
</dbReference>
<dbReference type="InterPro" id="IPR013097">
    <property type="entry name" value="Dabb"/>
</dbReference>
<reference evidence="4" key="1">
    <citation type="submission" date="2016-10" db="EMBL/GenBank/DDBJ databases">
        <authorList>
            <person name="Varghese N."/>
            <person name="Submissions S."/>
        </authorList>
    </citation>
    <scope>NUCLEOTIDE SEQUENCE [LARGE SCALE GENOMIC DNA]</scope>
    <source>
        <strain evidence="4">ATCC 700379</strain>
    </source>
</reference>
<dbReference type="SMART" id="SM00886">
    <property type="entry name" value="Dabb"/>
    <property type="match status" value="1"/>
</dbReference>
<proteinExistence type="predicted"/>
<organism evidence="3 4">
    <name type="scientific">Sporolactobacillus nakayamae</name>
    <dbReference type="NCBI Taxonomy" id="269670"/>
    <lineage>
        <taxon>Bacteria</taxon>
        <taxon>Bacillati</taxon>
        <taxon>Bacillota</taxon>
        <taxon>Bacilli</taxon>
        <taxon>Bacillales</taxon>
        <taxon>Sporolactobacillaceae</taxon>
        <taxon>Sporolactobacillus</taxon>
    </lineage>
</organism>
<dbReference type="InterPro" id="IPR044662">
    <property type="entry name" value="HS1/DABB1-like"/>
</dbReference>
<evidence type="ECO:0000259" key="2">
    <source>
        <dbReference type="PROSITE" id="PS51502"/>
    </source>
</evidence>
<dbReference type="SUPFAM" id="SSF54909">
    <property type="entry name" value="Dimeric alpha+beta barrel"/>
    <property type="match status" value="1"/>
</dbReference>
<name>A0A1I2WA45_9BACL</name>
<gene>
    <name evidence="3" type="ORF">SAMN02982927_03438</name>
</gene>
<dbReference type="STRING" id="269670.SAMN02982927_03438"/>
<feature type="domain" description="Stress-response A/B barrel" evidence="2">
    <location>
        <begin position="2"/>
        <end position="95"/>
    </location>
</feature>
<dbReference type="PANTHER" id="PTHR33178">
    <property type="match status" value="1"/>
</dbReference>
<sequence>MIEHIVLFKFSDTTTEAQKEEGARRLRALSDKLPGIIDIQAGQNYSTRGKGYSMALTTRFRSKEDHEFYTPSPEHQACVTYLKEVGMIDSLAIDFEISDAE</sequence>
<dbReference type="PROSITE" id="PS51502">
    <property type="entry name" value="S_R_A_B_BARREL"/>
    <property type="match status" value="1"/>
</dbReference>
<protein>
    <submittedName>
        <fullName evidence="3">Stress responsive A/B Barrel Domain</fullName>
    </submittedName>
</protein>
<dbReference type="EMBL" id="FOOY01000037">
    <property type="protein sequence ID" value="SFG97519.1"/>
    <property type="molecule type" value="Genomic_DNA"/>
</dbReference>
<dbReference type="PANTHER" id="PTHR33178:SF10">
    <property type="entry name" value="STRESS-RESPONSE A_B BARREL DOMAIN-CONTAINING PROTEIN"/>
    <property type="match status" value="1"/>
</dbReference>
<dbReference type="OrthoDB" id="9808130at2"/>
<evidence type="ECO:0000256" key="1">
    <source>
        <dbReference type="ARBA" id="ARBA00011738"/>
    </source>
</evidence>
<evidence type="ECO:0000313" key="4">
    <source>
        <dbReference type="Proteomes" id="UP000198752"/>
    </source>
</evidence>
<dbReference type="AlphaFoldDB" id="A0A1I2WA45"/>
<dbReference type="RefSeq" id="WP_093674762.1">
    <property type="nucleotide sequence ID" value="NZ_FOOY01000037.1"/>
</dbReference>
<dbReference type="InterPro" id="IPR011008">
    <property type="entry name" value="Dimeric_a/b-barrel"/>
</dbReference>